<evidence type="ECO:0000313" key="2">
    <source>
        <dbReference type="Proteomes" id="UP001501710"/>
    </source>
</evidence>
<protein>
    <submittedName>
        <fullName evidence="1">Uncharacterized protein</fullName>
    </submittedName>
</protein>
<dbReference type="Proteomes" id="UP001501710">
    <property type="component" value="Unassembled WGS sequence"/>
</dbReference>
<sequence length="144" mass="16313">MAALELVYAEYESGEPPFVWFDEERRPAEPKRQAIHMIGLLRRKGKHRRGRQGLSIRHNNDLLIQTTVGLSHDDGGPQGVVVIIRRVGGGAGWTAAMTERIAKLLRDGQITVHHDEFRSVLEWGARSRSERILSKLWAWARAAN</sequence>
<proteinExistence type="predicted"/>
<accession>A0ABP8CIB1</accession>
<dbReference type="EMBL" id="BAABAS010000021">
    <property type="protein sequence ID" value="GAA4239638.1"/>
    <property type="molecule type" value="Genomic_DNA"/>
</dbReference>
<dbReference type="RefSeq" id="WP_344903654.1">
    <property type="nucleotide sequence ID" value="NZ_BAABAS010000021.1"/>
</dbReference>
<reference evidence="2" key="1">
    <citation type="journal article" date="2019" name="Int. J. Syst. Evol. Microbiol.">
        <title>The Global Catalogue of Microorganisms (GCM) 10K type strain sequencing project: providing services to taxonomists for standard genome sequencing and annotation.</title>
        <authorList>
            <consortium name="The Broad Institute Genomics Platform"/>
            <consortium name="The Broad Institute Genome Sequencing Center for Infectious Disease"/>
            <person name="Wu L."/>
            <person name="Ma J."/>
        </authorList>
    </citation>
    <scope>NUCLEOTIDE SEQUENCE [LARGE SCALE GENOMIC DNA]</scope>
    <source>
        <strain evidence="2">JCM 17440</strain>
    </source>
</reference>
<comment type="caution">
    <text evidence="1">The sequence shown here is derived from an EMBL/GenBank/DDBJ whole genome shotgun (WGS) entry which is preliminary data.</text>
</comment>
<organism evidence="1 2">
    <name type="scientific">Actinomadura meridiana</name>
    <dbReference type="NCBI Taxonomy" id="559626"/>
    <lineage>
        <taxon>Bacteria</taxon>
        <taxon>Bacillati</taxon>
        <taxon>Actinomycetota</taxon>
        <taxon>Actinomycetes</taxon>
        <taxon>Streptosporangiales</taxon>
        <taxon>Thermomonosporaceae</taxon>
        <taxon>Actinomadura</taxon>
    </lineage>
</organism>
<name>A0ABP8CIB1_9ACTN</name>
<keyword evidence="2" id="KW-1185">Reference proteome</keyword>
<evidence type="ECO:0000313" key="1">
    <source>
        <dbReference type="EMBL" id="GAA4239638.1"/>
    </source>
</evidence>
<gene>
    <name evidence="1" type="ORF">GCM10022254_60510</name>
</gene>